<keyword evidence="3" id="KW-1185">Reference proteome</keyword>
<feature type="region of interest" description="Disordered" evidence="1">
    <location>
        <begin position="40"/>
        <end position="63"/>
    </location>
</feature>
<name>A0ABR9CQB4_9HYPH</name>
<evidence type="ECO:0000256" key="1">
    <source>
        <dbReference type="SAM" id="MobiDB-lite"/>
    </source>
</evidence>
<dbReference type="RefSeq" id="WP_192149178.1">
    <property type="nucleotide sequence ID" value="NZ_JACYXI010000010.1"/>
</dbReference>
<protein>
    <submittedName>
        <fullName evidence="2">Uncharacterized protein</fullName>
    </submittedName>
</protein>
<proteinExistence type="predicted"/>
<feature type="compositionally biased region" description="Basic and acidic residues" evidence="1">
    <location>
        <begin position="51"/>
        <end position="63"/>
    </location>
</feature>
<reference evidence="2 3" key="2">
    <citation type="journal article" date="2021" name="Int. J. Syst. Evol. Microbiol.">
        <title>Roseibium litorale sp. nov., isolated from a tidal flat sediment and proposal for the reclassification of Labrenzia polysiphoniae as Roseibium polysiphoniae comb. nov.</title>
        <authorList>
            <person name="Liu Y."/>
            <person name="Pei T."/>
            <person name="Du J."/>
            <person name="Chao M."/>
            <person name="Deng M.R."/>
            <person name="Zhu H."/>
        </authorList>
    </citation>
    <scope>NUCLEOTIDE SEQUENCE [LARGE SCALE GENOMIC DNA]</scope>
    <source>
        <strain evidence="2 3">4C16A</strain>
    </source>
</reference>
<organism evidence="2 3">
    <name type="scientific">Roseibium litorale</name>
    <dbReference type="NCBI Taxonomy" id="2803841"/>
    <lineage>
        <taxon>Bacteria</taxon>
        <taxon>Pseudomonadati</taxon>
        <taxon>Pseudomonadota</taxon>
        <taxon>Alphaproteobacteria</taxon>
        <taxon>Hyphomicrobiales</taxon>
        <taxon>Stappiaceae</taxon>
        <taxon>Roseibium</taxon>
    </lineage>
</organism>
<reference evidence="3" key="1">
    <citation type="submission" date="2020-09" db="EMBL/GenBank/DDBJ databases">
        <title>The genome sequence of strain Labrenzia suaedae 4C16A.</title>
        <authorList>
            <person name="Liu Y."/>
        </authorList>
    </citation>
    <scope>NUCLEOTIDE SEQUENCE [LARGE SCALE GENOMIC DNA]</scope>
    <source>
        <strain evidence="3">4C16A</strain>
    </source>
</reference>
<evidence type="ECO:0000313" key="2">
    <source>
        <dbReference type="EMBL" id="MBD8893061.1"/>
    </source>
</evidence>
<dbReference type="Proteomes" id="UP000632063">
    <property type="component" value="Unassembled WGS sequence"/>
</dbReference>
<comment type="caution">
    <text evidence="2">The sequence shown here is derived from an EMBL/GenBank/DDBJ whole genome shotgun (WGS) entry which is preliminary data.</text>
</comment>
<accession>A0ABR9CQB4</accession>
<evidence type="ECO:0000313" key="3">
    <source>
        <dbReference type="Proteomes" id="UP000632063"/>
    </source>
</evidence>
<gene>
    <name evidence="2" type="ORF">IG616_16080</name>
</gene>
<dbReference type="EMBL" id="JACYXI010000010">
    <property type="protein sequence ID" value="MBD8893061.1"/>
    <property type="molecule type" value="Genomic_DNA"/>
</dbReference>
<sequence length="63" mass="6901">MTELIGFAALAAGGYWVYSRMKRKMAEVEKHLAGISARATGAPRHAGNLVRDPKTGRYRPEQG</sequence>